<sequence length="44" mass="5107">MPPENGRLISINYYISNTNNIIERTKACNGWMPQIRIVTRLTIT</sequence>
<evidence type="ECO:0000313" key="1">
    <source>
        <dbReference type="EMBL" id="KKK76540.1"/>
    </source>
</evidence>
<dbReference type="AlphaFoldDB" id="A0A0F8YRY7"/>
<comment type="caution">
    <text evidence="1">The sequence shown here is derived from an EMBL/GenBank/DDBJ whole genome shotgun (WGS) entry which is preliminary data.</text>
</comment>
<reference evidence="1" key="1">
    <citation type="journal article" date="2015" name="Nature">
        <title>Complex archaea that bridge the gap between prokaryotes and eukaryotes.</title>
        <authorList>
            <person name="Spang A."/>
            <person name="Saw J.H."/>
            <person name="Jorgensen S.L."/>
            <person name="Zaremba-Niedzwiedzka K."/>
            <person name="Martijn J."/>
            <person name="Lind A.E."/>
            <person name="van Eijk R."/>
            <person name="Schleper C."/>
            <person name="Guy L."/>
            <person name="Ettema T.J."/>
        </authorList>
    </citation>
    <scope>NUCLEOTIDE SEQUENCE</scope>
</reference>
<feature type="non-terminal residue" evidence="1">
    <location>
        <position position="44"/>
    </location>
</feature>
<gene>
    <name evidence="1" type="ORF">LCGC14_2862650</name>
</gene>
<name>A0A0F8YRY7_9ZZZZ</name>
<protein>
    <submittedName>
        <fullName evidence="1">Uncharacterized protein</fullName>
    </submittedName>
</protein>
<accession>A0A0F8YRY7</accession>
<organism evidence="1">
    <name type="scientific">marine sediment metagenome</name>
    <dbReference type="NCBI Taxonomy" id="412755"/>
    <lineage>
        <taxon>unclassified sequences</taxon>
        <taxon>metagenomes</taxon>
        <taxon>ecological metagenomes</taxon>
    </lineage>
</organism>
<dbReference type="EMBL" id="LAZR01055360">
    <property type="protein sequence ID" value="KKK76540.1"/>
    <property type="molecule type" value="Genomic_DNA"/>
</dbReference>
<proteinExistence type="predicted"/>